<comment type="subcellular location">
    <subcellularLocation>
        <location evidence="1">Cell membrane</location>
        <topology evidence="1">Multi-pass membrane protein</topology>
    </subcellularLocation>
</comment>
<dbReference type="InterPro" id="IPR020846">
    <property type="entry name" value="MFS_dom"/>
</dbReference>
<evidence type="ECO:0000256" key="1">
    <source>
        <dbReference type="ARBA" id="ARBA00004651"/>
    </source>
</evidence>
<keyword evidence="3 5" id="KW-1133">Transmembrane helix</keyword>
<dbReference type="Proteomes" id="UP001310290">
    <property type="component" value="Unassembled WGS sequence"/>
</dbReference>
<feature type="domain" description="Major facilitator superfamily (MFS) profile" evidence="6">
    <location>
        <begin position="1"/>
        <end position="59"/>
    </location>
</feature>
<proteinExistence type="predicted"/>
<name>A0ABU8AW35_9ACTN</name>
<dbReference type="PROSITE" id="PS50850">
    <property type="entry name" value="MFS"/>
    <property type="match status" value="1"/>
</dbReference>
<evidence type="ECO:0000313" key="7">
    <source>
        <dbReference type="EMBL" id="MEH0637355.1"/>
    </source>
</evidence>
<evidence type="ECO:0000256" key="4">
    <source>
        <dbReference type="ARBA" id="ARBA00023136"/>
    </source>
</evidence>
<evidence type="ECO:0000256" key="2">
    <source>
        <dbReference type="ARBA" id="ARBA00022692"/>
    </source>
</evidence>
<keyword evidence="4 5" id="KW-0472">Membrane</keyword>
<accession>A0ABU8AW35</accession>
<dbReference type="RefSeq" id="WP_334660306.1">
    <property type="nucleotide sequence ID" value="NZ_JARULZ010000002.1"/>
</dbReference>
<keyword evidence="8" id="KW-1185">Reference proteome</keyword>
<gene>
    <name evidence="7" type="ORF">QBA35_29200</name>
</gene>
<dbReference type="EMBL" id="JARULZ010000002">
    <property type="protein sequence ID" value="MEH0637355.1"/>
    <property type="molecule type" value="Genomic_DNA"/>
</dbReference>
<organism evidence="7 8">
    <name type="scientific">Streptomyces bottropensis</name>
    <dbReference type="NCBI Taxonomy" id="42235"/>
    <lineage>
        <taxon>Bacteria</taxon>
        <taxon>Bacillati</taxon>
        <taxon>Actinomycetota</taxon>
        <taxon>Actinomycetes</taxon>
        <taxon>Kitasatosporales</taxon>
        <taxon>Streptomycetaceae</taxon>
        <taxon>Streptomyces</taxon>
    </lineage>
</organism>
<evidence type="ECO:0000256" key="5">
    <source>
        <dbReference type="SAM" id="Phobius"/>
    </source>
</evidence>
<evidence type="ECO:0000256" key="3">
    <source>
        <dbReference type="ARBA" id="ARBA00022989"/>
    </source>
</evidence>
<feature type="transmembrane region" description="Helical" evidence="5">
    <location>
        <begin position="26"/>
        <end position="47"/>
    </location>
</feature>
<evidence type="ECO:0000313" key="8">
    <source>
        <dbReference type="Proteomes" id="UP001310290"/>
    </source>
</evidence>
<dbReference type="SUPFAM" id="SSF103473">
    <property type="entry name" value="MFS general substrate transporter"/>
    <property type="match status" value="1"/>
</dbReference>
<dbReference type="Gene3D" id="1.20.1720.10">
    <property type="entry name" value="Multidrug resistance protein D"/>
    <property type="match status" value="1"/>
</dbReference>
<protein>
    <submittedName>
        <fullName evidence="7">Transporter</fullName>
    </submittedName>
</protein>
<keyword evidence="2 5" id="KW-0812">Transmembrane</keyword>
<sequence>MGDLLMAALALGPVIAGVILDHFAWRWICLLSVHASLLALVVAAKLLNDSRAPGTRRLD</sequence>
<comment type="caution">
    <text evidence="7">The sequence shown here is derived from an EMBL/GenBank/DDBJ whole genome shotgun (WGS) entry which is preliminary data.</text>
</comment>
<dbReference type="InterPro" id="IPR036259">
    <property type="entry name" value="MFS_trans_sf"/>
</dbReference>
<reference evidence="7" key="1">
    <citation type="submission" date="2023-04" db="EMBL/GenBank/DDBJ databases">
        <title>Genomic diversity of scab-causing Streptomyces spp. in the province of Quebec, Canada.</title>
        <authorList>
            <person name="Biessy A."/>
            <person name="Cadieux M."/>
            <person name="Ciotola M."/>
            <person name="Filion M."/>
        </authorList>
    </citation>
    <scope>NUCLEOTIDE SEQUENCE</scope>
    <source>
        <strain evidence="7">B21-115</strain>
    </source>
</reference>
<evidence type="ECO:0000259" key="6">
    <source>
        <dbReference type="PROSITE" id="PS50850"/>
    </source>
</evidence>